<accession>A0AAD4K9P7</accession>
<dbReference type="Proteomes" id="UP001200034">
    <property type="component" value="Unassembled WGS sequence"/>
</dbReference>
<evidence type="ECO:0000313" key="2">
    <source>
        <dbReference type="EMBL" id="KAH8384660.1"/>
    </source>
</evidence>
<reference evidence="2" key="1">
    <citation type="journal article" date="2021" name="Mol. Ecol. Resour.">
        <title>Phylogenomic analyses of the genus Drosophila reveals genomic signals of climate adaptation.</title>
        <authorList>
            <person name="Li F."/>
            <person name="Rane R.V."/>
            <person name="Luria V."/>
            <person name="Xiong Z."/>
            <person name="Chen J."/>
            <person name="Li Z."/>
            <person name="Catullo R.A."/>
            <person name="Griffin P.C."/>
            <person name="Schiffer M."/>
            <person name="Pearce S."/>
            <person name="Lee S.F."/>
            <person name="McElroy K."/>
            <person name="Stocker A."/>
            <person name="Shirriffs J."/>
            <person name="Cockerell F."/>
            <person name="Coppin C."/>
            <person name="Sgro C.M."/>
            <person name="Karger A."/>
            <person name="Cain J.W."/>
            <person name="Weber J.A."/>
            <person name="Santpere G."/>
            <person name="Kirschner M.W."/>
            <person name="Hoffmann A.A."/>
            <person name="Oakeshott J.G."/>
            <person name="Zhang G."/>
        </authorList>
    </citation>
    <scope>NUCLEOTIDE SEQUENCE</scope>
    <source>
        <strain evidence="2">BGI-SZ-2011g</strain>
    </source>
</reference>
<name>A0AAD4K9P7_9MUSC</name>
<dbReference type="EMBL" id="JAJJHW010000681">
    <property type="protein sequence ID" value="KAH8384660.1"/>
    <property type="molecule type" value="Genomic_DNA"/>
</dbReference>
<evidence type="ECO:0000313" key="3">
    <source>
        <dbReference type="Proteomes" id="UP001200034"/>
    </source>
</evidence>
<feature type="region of interest" description="Disordered" evidence="1">
    <location>
        <begin position="88"/>
        <end position="120"/>
    </location>
</feature>
<keyword evidence="3" id="KW-1185">Reference proteome</keyword>
<comment type="caution">
    <text evidence="2">The sequence shown here is derived from an EMBL/GenBank/DDBJ whole genome shotgun (WGS) entry which is preliminary data.</text>
</comment>
<dbReference type="AlphaFoldDB" id="A0AAD4K9P7"/>
<gene>
    <name evidence="2" type="ORF">KR093_004311</name>
</gene>
<organism evidence="2 3">
    <name type="scientific">Drosophila rubida</name>
    <dbReference type="NCBI Taxonomy" id="30044"/>
    <lineage>
        <taxon>Eukaryota</taxon>
        <taxon>Metazoa</taxon>
        <taxon>Ecdysozoa</taxon>
        <taxon>Arthropoda</taxon>
        <taxon>Hexapoda</taxon>
        <taxon>Insecta</taxon>
        <taxon>Pterygota</taxon>
        <taxon>Neoptera</taxon>
        <taxon>Endopterygota</taxon>
        <taxon>Diptera</taxon>
        <taxon>Brachycera</taxon>
        <taxon>Muscomorpha</taxon>
        <taxon>Ephydroidea</taxon>
        <taxon>Drosophilidae</taxon>
        <taxon>Drosophila</taxon>
    </lineage>
</organism>
<feature type="compositionally biased region" description="Basic and acidic residues" evidence="1">
    <location>
        <begin position="102"/>
        <end position="115"/>
    </location>
</feature>
<sequence>MEPFNSANALPLIGGALQVDLATQLFASPESEREQELLTFVQYFSPPCANGYYWKAEVSDCVPKVNERSAKCPWGYIMNTRMRECRRQKYHAGPQQSGKIHKAWDKAVNPREESPTRVTPMRSKTTLYTDGWFGYGYDFNKDDSPF</sequence>
<protein>
    <submittedName>
        <fullName evidence="2">Uncharacterized protein</fullName>
    </submittedName>
</protein>
<evidence type="ECO:0000256" key="1">
    <source>
        <dbReference type="SAM" id="MobiDB-lite"/>
    </source>
</evidence>
<proteinExistence type="predicted"/>